<dbReference type="Pfam" id="PF02375">
    <property type="entry name" value="JmjN"/>
    <property type="match status" value="1"/>
</dbReference>
<dbReference type="PANTHER" id="PTHR10694">
    <property type="entry name" value="LYSINE-SPECIFIC DEMETHYLASE"/>
    <property type="match status" value="1"/>
</dbReference>
<accession>A0A9K3NRY8</accession>
<dbReference type="GO" id="GO:0141052">
    <property type="term" value="F:histone H3 demethylase activity"/>
    <property type="evidence" value="ECO:0007669"/>
    <property type="project" value="UniProtKB-ARBA"/>
</dbReference>
<keyword evidence="2" id="KW-0408">Iron</keyword>
<dbReference type="Gramene" id="mRNA:HanXRQr2_Chr04g0155561">
    <property type="protein sequence ID" value="mRNA:HanXRQr2_Chr04g0155561"/>
    <property type="gene ID" value="HanXRQr2_Chr04g0155561"/>
</dbReference>
<evidence type="ECO:0000313" key="4">
    <source>
        <dbReference type="EMBL" id="KAF5809303.1"/>
    </source>
</evidence>
<reference evidence="4" key="1">
    <citation type="journal article" date="2017" name="Nature">
        <title>The sunflower genome provides insights into oil metabolism, flowering and Asterid evolution.</title>
        <authorList>
            <person name="Badouin H."/>
            <person name="Gouzy J."/>
            <person name="Grassa C.J."/>
            <person name="Murat F."/>
            <person name="Staton S.E."/>
            <person name="Cottret L."/>
            <person name="Lelandais-Briere C."/>
            <person name="Owens G.L."/>
            <person name="Carrere S."/>
            <person name="Mayjonade B."/>
            <person name="Legrand L."/>
            <person name="Gill N."/>
            <person name="Kane N.C."/>
            <person name="Bowers J.E."/>
            <person name="Hubner S."/>
            <person name="Bellec A."/>
            <person name="Berard A."/>
            <person name="Berges H."/>
            <person name="Blanchet N."/>
            <person name="Boniface M.C."/>
            <person name="Brunel D."/>
            <person name="Catrice O."/>
            <person name="Chaidir N."/>
            <person name="Claudel C."/>
            <person name="Donnadieu C."/>
            <person name="Faraut T."/>
            <person name="Fievet G."/>
            <person name="Helmstetter N."/>
            <person name="King M."/>
            <person name="Knapp S.J."/>
            <person name="Lai Z."/>
            <person name="Le Paslier M.C."/>
            <person name="Lippi Y."/>
            <person name="Lorenzon L."/>
            <person name="Mandel J.R."/>
            <person name="Marage G."/>
            <person name="Marchand G."/>
            <person name="Marquand E."/>
            <person name="Bret-Mestries E."/>
            <person name="Morien E."/>
            <person name="Nambeesan S."/>
            <person name="Nguyen T."/>
            <person name="Pegot-Espagnet P."/>
            <person name="Pouilly N."/>
            <person name="Raftis F."/>
            <person name="Sallet E."/>
            <person name="Schiex T."/>
            <person name="Thomas J."/>
            <person name="Vandecasteele C."/>
            <person name="Vares D."/>
            <person name="Vear F."/>
            <person name="Vautrin S."/>
            <person name="Crespi M."/>
            <person name="Mangin B."/>
            <person name="Burke J.M."/>
            <person name="Salse J."/>
            <person name="Munos S."/>
            <person name="Vincourt P."/>
            <person name="Rieseberg L.H."/>
            <person name="Langlade N.B."/>
        </authorList>
    </citation>
    <scope>NUCLEOTIDE SEQUENCE</scope>
    <source>
        <tissue evidence="4">Leaves</tissue>
    </source>
</reference>
<dbReference type="InterPro" id="IPR003349">
    <property type="entry name" value="JmjN"/>
</dbReference>
<dbReference type="SMART" id="SM00545">
    <property type="entry name" value="JmjN"/>
    <property type="match status" value="1"/>
</dbReference>
<comment type="caution">
    <text evidence="4">The sequence shown here is derived from an EMBL/GenBank/DDBJ whole genome shotgun (WGS) entry which is preliminary data.</text>
</comment>
<keyword evidence="1" id="KW-0479">Metal-binding</keyword>
<organism evidence="4 5">
    <name type="scientific">Helianthus annuus</name>
    <name type="common">Common sunflower</name>
    <dbReference type="NCBI Taxonomy" id="4232"/>
    <lineage>
        <taxon>Eukaryota</taxon>
        <taxon>Viridiplantae</taxon>
        <taxon>Streptophyta</taxon>
        <taxon>Embryophyta</taxon>
        <taxon>Tracheophyta</taxon>
        <taxon>Spermatophyta</taxon>
        <taxon>Magnoliopsida</taxon>
        <taxon>eudicotyledons</taxon>
        <taxon>Gunneridae</taxon>
        <taxon>Pentapetalae</taxon>
        <taxon>asterids</taxon>
        <taxon>campanulids</taxon>
        <taxon>Asterales</taxon>
        <taxon>Asteraceae</taxon>
        <taxon>Asteroideae</taxon>
        <taxon>Heliantheae alliance</taxon>
        <taxon>Heliantheae</taxon>
        <taxon>Helianthus</taxon>
    </lineage>
</organism>
<dbReference type="EMBL" id="MNCJ02000319">
    <property type="protein sequence ID" value="KAF5809303.1"/>
    <property type="molecule type" value="Genomic_DNA"/>
</dbReference>
<dbReference type="Proteomes" id="UP000215914">
    <property type="component" value="Unassembled WGS sequence"/>
</dbReference>
<gene>
    <name evidence="4" type="ORF">HanXRQr2_Chr04g0155561</name>
</gene>
<proteinExistence type="predicted"/>
<evidence type="ECO:0000313" key="5">
    <source>
        <dbReference type="Proteomes" id="UP000215914"/>
    </source>
</evidence>
<dbReference type="AlphaFoldDB" id="A0A9K3NRY8"/>
<dbReference type="PROSITE" id="PS51183">
    <property type="entry name" value="JMJN"/>
    <property type="match status" value="1"/>
</dbReference>
<dbReference type="Gene3D" id="2.60.120.650">
    <property type="entry name" value="Cupin"/>
    <property type="match status" value="1"/>
</dbReference>
<dbReference type="PANTHER" id="PTHR10694:SF33">
    <property type="entry name" value="LYSINE-SPECIFIC DEMETHYLASE 5"/>
    <property type="match status" value="1"/>
</dbReference>
<dbReference type="GO" id="GO:0046872">
    <property type="term" value="F:metal ion binding"/>
    <property type="evidence" value="ECO:0007669"/>
    <property type="project" value="UniProtKB-KW"/>
</dbReference>
<keyword evidence="5" id="KW-1185">Reference proteome</keyword>
<evidence type="ECO:0000256" key="1">
    <source>
        <dbReference type="ARBA" id="ARBA00022723"/>
    </source>
</evidence>
<feature type="domain" description="JmjN" evidence="3">
    <location>
        <begin position="101"/>
        <end position="142"/>
    </location>
</feature>
<name>A0A9K3NRY8_HELAN</name>
<protein>
    <submittedName>
        <fullName evidence="4">Transcription factor &amp; chromatin remodeling JmjN family</fullName>
    </submittedName>
</protein>
<evidence type="ECO:0000256" key="2">
    <source>
        <dbReference type="ARBA" id="ARBA00023004"/>
    </source>
</evidence>
<evidence type="ECO:0000259" key="3">
    <source>
        <dbReference type="PROSITE" id="PS51183"/>
    </source>
</evidence>
<sequence>MIMLYGSSGSRNEYLRFNHHHLFCHPLYFGFINKLRIINRDDDCRNRNLPLDGSRALQYSNTEAGIEDALYTIRCRSRACRIFNQIGPPSFLTVLDKVPECPIYFPCKEEFEDPLVYLQNIASEASRFGICKIVSPLSASVSTGTVLTREKVGFKFTTRVQPLRLAEWNTDDNRES</sequence>
<reference evidence="4" key="2">
    <citation type="submission" date="2020-06" db="EMBL/GenBank/DDBJ databases">
        <title>Helianthus annuus Genome sequencing and assembly Release 2.</title>
        <authorList>
            <person name="Gouzy J."/>
            <person name="Langlade N."/>
            <person name="Munos S."/>
        </authorList>
    </citation>
    <scope>NUCLEOTIDE SEQUENCE</scope>
    <source>
        <tissue evidence="4">Leaves</tissue>
    </source>
</reference>